<reference evidence="3" key="1">
    <citation type="journal article" date="2005" name="Science">
        <title>Life at depth: Photobacterium profundum genome sequence and expression analysis.</title>
        <authorList>
            <person name="Vezzi A."/>
            <person name="Campanaro S."/>
            <person name="D'Angelo M."/>
            <person name="Simonato F."/>
            <person name="Vitulo N."/>
            <person name="Lauro F.M."/>
            <person name="Cestaro A."/>
            <person name="Malacrida G."/>
            <person name="Simionati B."/>
            <person name="Cannata N."/>
            <person name="Romualdi C."/>
            <person name="Bartlett D.H."/>
            <person name="Valle G."/>
        </authorList>
    </citation>
    <scope>NUCLEOTIDE SEQUENCE [LARGE SCALE GENOMIC DNA]</scope>
    <source>
        <strain evidence="3">ATCC BAA-1253 / SS9</strain>
    </source>
</reference>
<evidence type="ECO:0000313" key="3">
    <source>
        <dbReference type="Proteomes" id="UP000000593"/>
    </source>
</evidence>
<name>Q6LJI5_PHOPR</name>
<dbReference type="Proteomes" id="UP000000593">
    <property type="component" value="Chromosome 2"/>
</dbReference>
<dbReference type="AlphaFoldDB" id="Q6LJI5"/>
<accession>Q6LJI5</accession>
<dbReference type="STRING" id="298386.PBPRB0672"/>
<organism evidence="2 3">
    <name type="scientific">Photobacterium profundum (strain SS9)</name>
    <dbReference type="NCBI Taxonomy" id="298386"/>
    <lineage>
        <taxon>Bacteria</taxon>
        <taxon>Pseudomonadati</taxon>
        <taxon>Pseudomonadota</taxon>
        <taxon>Gammaproteobacteria</taxon>
        <taxon>Vibrionales</taxon>
        <taxon>Vibrionaceae</taxon>
        <taxon>Photobacterium</taxon>
    </lineage>
</organism>
<dbReference type="HOGENOM" id="CLU_2317759_0_0_6"/>
<dbReference type="GO" id="GO:0016853">
    <property type="term" value="F:isomerase activity"/>
    <property type="evidence" value="ECO:0007669"/>
    <property type="project" value="UniProtKB-KW"/>
</dbReference>
<keyword evidence="1" id="KW-0732">Signal</keyword>
<evidence type="ECO:0000256" key="1">
    <source>
        <dbReference type="SAM" id="SignalP"/>
    </source>
</evidence>
<proteinExistence type="predicted"/>
<feature type="signal peptide" evidence="1">
    <location>
        <begin position="1"/>
        <end position="29"/>
    </location>
</feature>
<keyword evidence="2" id="KW-0413">Isomerase</keyword>
<protein>
    <submittedName>
        <fullName evidence="2">Isomerase</fullName>
    </submittedName>
</protein>
<keyword evidence="3" id="KW-1185">Reference proteome</keyword>
<dbReference type="PROSITE" id="PS51257">
    <property type="entry name" value="PROKAR_LIPOPROTEIN"/>
    <property type="match status" value="1"/>
</dbReference>
<dbReference type="eggNOG" id="ENOG502Z7N8">
    <property type="taxonomic scope" value="Bacteria"/>
</dbReference>
<evidence type="ECO:0000313" key="2">
    <source>
        <dbReference type="EMBL" id="CAG22545.1"/>
    </source>
</evidence>
<gene>
    <name evidence="2" type="primary">PSPTO273</name>
    <name evidence="2" type="ordered locus">PBPRB0672</name>
</gene>
<sequence>MMYKPFFKHYKHAILILASVIFSGCAAYADLNYNKLYGTPEPQQRILEAESFHAQHYVNDVKPIIDNRCVVCHACYDAPCQLKMSSAEGIDRGANKDKV</sequence>
<dbReference type="KEGG" id="ppr:PBPRB0672"/>
<dbReference type="EMBL" id="CR378677">
    <property type="protein sequence ID" value="CAG22545.1"/>
    <property type="molecule type" value="Genomic_DNA"/>
</dbReference>
<feature type="chain" id="PRO_5004276769" evidence="1">
    <location>
        <begin position="30"/>
        <end position="99"/>
    </location>
</feature>